<organism evidence="1 2">
    <name type="scientific">Cetraspora pellucida</name>
    <dbReference type="NCBI Taxonomy" id="1433469"/>
    <lineage>
        <taxon>Eukaryota</taxon>
        <taxon>Fungi</taxon>
        <taxon>Fungi incertae sedis</taxon>
        <taxon>Mucoromycota</taxon>
        <taxon>Glomeromycotina</taxon>
        <taxon>Glomeromycetes</taxon>
        <taxon>Diversisporales</taxon>
        <taxon>Gigasporaceae</taxon>
        <taxon>Cetraspora</taxon>
    </lineage>
</organism>
<dbReference type="Proteomes" id="UP000789366">
    <property type="component" value="Unassembled WGS sequence"/>
</dbReference>
<proteinExistence type="predicted"/>
<sequence>MFILSRAIKNASFKLLNKTARISHPFGVRYRTEQTSNALKIKQLENLLSTQRKEKMVRQTFNFETVLQIAQRLTLAGKNNDIVTELISAFRINEVANSFSSIEVEDIHQLLAVESGDLTFKDDISLKPSKLFEDVIERVFRRWNLSLESARRTIVDTYLLEAVDHAYDPKTYNIGDKLAIYPEYYITPQNVESNLTLRGSVDYISAERGEPTNVALTAGHSSPNNCVFCAVEAKKDESFAQGTGELIGQMKALHIREKKPINGVLTDGLRWMFYHLDDNIYYEIEISELRKKYAELEAKNIKVEAENAKLKQDKEEVEARFLNLEQRDREKTDLIAKLKHDDNHSSIPPETNHNREDTPAFDITDDTSNSNVCQETKTQPEAGSCQCSTSPICIENKSSEDKVIDGFLDLKEKERVSNIIREKNREKKLRSQDPLSYDKDISQSSKNKVQKFMAEVSKNSSSSISNSNADSNVIPTTLNETESQLSNTSFTFLYKKLCNAIILADCKAQEAIFCYCNFGKALIQRCNELALKKQVDLESNARIEKAKKLYKLFSIIDNVPFDYNIKIESTLKSKNPELSSRSDDENHMIKPSSSKDVSNIKASIPAESSHTSNSENMISEDNKSLLETKVNTQSNLTPNDCTSEILIRNEADIDSIILLLQKNPETSVR</sequence>
<evidence type="ECO:0000313" key="1">
    <source>
        <dbReference type="EMBL" id="CAG8498432.1"/>
    </source>
</evidence>
<evidence type="ECO:0000313" key="2">
    <source>
        <dbReference type="Proteomes" id="UP000789366"/>
    </source>
</evidence>
<reference evidence="1" key="1">
    <citation type="submission" date="2021-06" db="EMBL/GenBank/DDBJ databases">
        <authorList>
            <person name="Kallberg Y."/>
            <person name="Tangrot J."/>
            <person name="Rosling A."/>
        </authorList>
    </citation>
    <scope>NUCLEOTIDE SEQUENCE</scope>
    <source>
        <strain evidence="1">28 12/20/2015</strain>
    </source>
</reference>
<dbReference type="EMBL" id="CAJVPW010002076">
    <property type="protein sequence ID" value="CAG8498432.1"/>
    <property type="molecule type" value="Genomic_DNA"/>
</dbReference>
<gene>
    <name evidence="1" type="ORF">SPELUC_LOCUS2894</name>
</gene>
<accession>A0ACA9KYW7</accession>
<comment type="caution">
    <text evidence="1">The sequence shown here is derived from an EMBL/GenBank/DDBJ whole genome shotgun (WGS) entry which is preliminary data.</text>
</comment>
<keyword evidence="2" id="KW-1185">Reference proteome</keyword>
<name>A0ACA9KYW7_9GLOM</name>
<protein>
    <submittedName>
        <fullName evidence="1">3868_t:CDS:1</fullName>
    </submittedName>
</protein>